<protein>
    <submittedName>
        <fullName evidence="2">Putative secreted protein</fullName>
    </submittedName>
</protein>
<organism evidence="2">
    <name type="scientific">Ixodes ricinus</name>
    <name type="common">Common tick</name>
    <name type="synonym">Acarus ricinus</name>
    <dbReference type="NCBI Taxonomy" id="34613"/>
    <lineage>
        <taxon>Eukaryota</taxon>
        <taxon>Metazoa</taxon>
        <taxon>Ecdysozoa</taxon>
        <taxon>Arthropoda</taxon>
        <taxon>Chelicerata</taxon>
        <taxon>Arachnida</taxon>
        <taxon>Acari</taxon>
        <taxon>Parasitiformes</taxon>
        <taxon>Ixodida</taxon>
        <taxon>Ixodoidea</taxon>
        <taxon>Ixodidae</taxon>
        <taxon>Ixodinae</taxon>
        <taxon>Ixodes</taxon>
    </lineage>
</organism>
<dbReference type="AlphaFoldDB" id="A0A6B0UXZ3"/>
<proteinExistence type="predicted"/>
<feature type="region of interest" description="Disordered" evidence="1">
    <location>
        <begin position="18"/>
        <end position="52"/>
    </location>
</feature>
<feature type="compositionally biased region" description="Polar residues" evidence="1">
    <location>
        <begin position="26"/>
        <end position="35"/>
    </location>
</feature>
<evidence type="ECO:0000313" key="2">
    <source>
        <dbReference type="EMBL" id="MXU94485.1"/>
    </source>
</evidence>
<sequence length="164" mass="18633">MCLSVFLLLFCRAEHPHTTGHGEPTQKLSRGPRSTQKGDHRRGRGVPTQPMSLHIRPYPSRGRWHTRPGHLCAGWTGGEHQGRASCGALLLDSCCGVRFFRSLLCRVWCPCPQGRIGLRLQLRHRWGVHGLRHWLESHPGVCHWNRVGGPRLQWLHGQSAQPHH</sequence>
<evidence type="ECO:0000256" key="1">
    <source>
        <dbReference type="SAM" id="MobiDB-lite"/>
    </source>
</evidence>
<name>A0A6B0UXZ3_IXORI</name>
<dbReference type="EMBL" id="GIFC01012402">
    <property type="protein sequence ID" value="MXU94485.1"/>
    <property type="molecule type" value="Transcribed_RNA"/>
</dbReference>
<accession>A0A6B0UXZ3</accession>
<reference evidence="2" key="1">
    <citation type="submission" date="2019-12" db="EMBL/GenBank/DDBJ databases">
        <title>An insight into the sialome of adult female Ixodes ricinus ticks feeding for 6 days.</title>
        <authorList>
            <person name="Perner J."/>
            <person name="Ribeiro J.M.C."/>
        </authorList>
    </citation>
    <scope>NUCLEOTIDE SEQUENCE</scope>
    <source>
        <strain evidence="2">Semi-engorged</strain>
        <tissue evidence="2">Salivary glands</tissue>
    </source>
</reference>